<accession>A0A556MIS3</accession>
<comment type="caution">
    <text evidence="1">The sequence shown here is derived from an EMBL/GenBank/DDBJ whole genome shotgun (WGS) entry which is preliminary data.</text>
</comment>
<name>A0A556MIS3_9FLAO</name>
<dbReference type="RefSeq" id="WP_144334482.1">
    <property type="nucleotide sequence ID" value="NZ_VLPL01000011.1"/>
</dbReference>
<gene>
    <name evidence="1" type="ORF">FO442_17315</name>
</gene>
<sequence>MKRTLFITGTILLAACSSPSAEEPSEEMKTEVRENDPAEVRNLLKEYIEYLGSLDSTSEKSVSLATAKYEELFSESDQKLCDSAFVEFHQLYEKIEGVLNTTVYTGNEDLPCATYDEEGNELPKDKRLVALEKRVKKHGFRIECWEGYPGIAGERAYIASHFYKYVSPEMKVFLEGLRKERDHLLSVDAGISMTEEQYADRLVWWESFNREHPDFILSKRARAIQRYLFTYFLTGMDNTPAINYLTDDNGIERIELDSYFVKAYDYLNKKYPNSESNTLVKPYKMAVLKNDNAKRERLINTYTKRGLMIDFSKDWEEI</sequence>
<dbReference type="PROSITE" id="PS51257">
    <property type="entry name" value="PROKAR_LIPOPROTEIN"/>
    <property type="match status" value="1"/>
</dbReference>
<evidence type="ECO:0000313" key="1">
    <source>
        <dbReference type="EMBL" id="TSJ39814.1"/>
    </source>
</evidence>
<organism evidence="1 2">
    <name type="scientific">Fluviicola chungangensis</name>
    <dbReference type="NCBI Taxonomy" id="2597671"/>
    <lineage>
        <taxon>Bacteria</taxon>
        <taxon>Pseudomonadati</taxon>
        <taxon>Bacteroidota</taxon>
        <taxon>Flavobacteriia</taxon>
        <taxon>Flavobacteriales</taxon>
        <taxon>Crocinitomicaceae</taxon>
        <taxon>Fluviicola</taxon>
    </lineage>
</organism>
<dbReference type="EMBL" id="VLPL01000011">
    <property type="protein sequence ID" value="TSJ39814.1"/>
    <property type="molecule type" value="Genomic_DNA"/>
</dbReference>
<reference evidence="1 2" key="1">
    <citation type="submission" date="2019-07" db="EMBL/GenBank/DDBJ databases">
        <authorList>
            <person name="Huq M.A."/>
        </authorList>
    </citation>
    <scope>NUCLEOTIDE SEQUENCE [LARGE SCALE GENOMIC DNA]</scope>
    <source>
        <strain evidence="1 2">MAH-3</strain>
    </source>
</reference>
<protein>
    <submittedName>
        <fullName evidence="1">Uncharacterized protein</fullName>
    </submittedName>
</protein>
<dbReference type="OrthoDB" id="8605367at2"/>
<proteinExistence type="predicted"/>
<dbReference type="AlphaFoldDB" id="A0A556MIS3"/>
<dbReference type="Proteomes" id="UP000316008">
    <property type="component" value="Unassembled WGS sequence"/>
</dbReference>
<keyword evidence="2" id="KW-1185">Reference proteome</keyword>
<evidence type="ECO:0000313" key="2">
    <source>
        <dbReference type="Proteomes" id="UP000316008"/>
    </source>
</evidence>